<accession>A0ABT9Y5N0</accession>
<evidence type="ECO:0000313" key="1">
    <source>
        <dbReference type="EMBL" id="MDQ0202497.1"/>
    </source>
</evidence>
<keyword evidence="2" id="KW-1185">Reference proteome</keyword>
<protein>
    <submittedName>
        <fullName evidence="1">Formate dehydrogenase maturation protein FdhE</fullName>
    </submittedName>
</protein>
<reference evidence="1 2" key="1">
    <citation type="submission" date="2023-07" db="EMBL/GenBank/DDBJ databases">
        <title>Genomic Encyclopedia of Type Strains, Phase IV (KMG-IV): sequencing the most valuable type-strain genomes for metagenomic binning, comparative biology and taxonomic classification.</title>
        <authorList>
            <person name="Goeker M."/>
        </authorList>
    </citation>
    <scope>NUCLEOTIDE SEQUENCE [LARGE SCALE GENOMIC DNA]</scope>
    <source>
        <strain evidence="1 2">DSM 16980</strain>
    </source>
</reference>
<evidence type="ECO:0000313" key="2">
    <source>
        <dbReference type="Proteomes" id="UP001239167"/>
    </source>
</evidence>
<gene>
    <name evidence="1" type="ORF">J2S01_000182</name>
</gene>
<comment type="caution">
    <text evidence="1">The sequence shown here is derived from an EMBL/GenBank/DDBJ whole genome shotgun (WGS) entry which is preliminary data.</text>
</comment>
<name>A0ABT9Y5N0_9FIRM</name>
<proteinExistence type="predicted"/>
<dbReference type="EMBL" id="JAUSUE010000001">
    <property type="protein sequence ID" value="MDQ0202497.1"/>
    <property type="molecule type" value="Genomic_DNA"/>
</dbReference>
<sequence>MDVLTMMKIEKQNKGMPLWCANCKSEHDIKIISLQNAEIDKTIIPLCKDCCKQLMELLMCDLGGK</sequence>
<organism evidence="1 2">
    <name type="scientific">Pectinatus haikarae</name>
    <dbReference type="NCBI Taxonomy" id="349096"/>
    <lineage>
        <taxon>Bacteria</taxon>
        <taxon>Bacillati</taxon>
        <taxon>Bacillota</taxon>
        <taxon>Negativicutes</taxon>
        <taxon>Selenomonadales</taxon>
        <taxon>Selenomonadaceae</taxon>
        <taxon>Pectinatus</taxon>
    </lineage>
</organism>
<dbReference type="Proteomes" id="UP001239167">
    <property type="component" value="Unassembled WGS sequence"/>
</dbReference>